<feature type="domain" description="Core-binding (CB)" evidence="9">
    <location>
        <begin position="1"/>
        <end position="88"/>
    </location>
</feature>
<dbReference type="PROSITE" id="PS51900">
    <property type="entry name" value="CB"/>
    <property type="match status" value="1"/>
</dbReference>
<evidence type="ECO:0000256" key="1">
    <source>
        <dbReference type="ARBA" id="ARBA00003283"/>
    </source>
</evidence>
<sequence>MLLKFAIQEFLEDRKFKNLTEITVKGYERSLKAFHDYIVEEHQVLNIEDVRPFHIKDYLSYRKKELKNNAETINHEIRNLKAFFNYFVKEKVINVNPVTVPIQKTDTKIETFTDYHIRQMLRYYRKQKQRGDNFYAYRGYIMILILLGTGIRLGEMCNLKWKDVDFVNAKMTVIGKGRRQRTIPLTDNLKKELMEWRFYVEKKLGNMTEDSFVIPTQTGKRLNENSVKTFFQRLKKIMNFRDVRLSPHTFRHTFAKQWILSGGDVFSLQRILGHSTIEVTNKYVNLFGSALKEQNDKFNPLNNMDL</sequence>
<dbReference type="CDD" id="cd00397">
    <property type="entry name" value="DNA_BRE_C"/>
    <property type="match status" value="1"/>
</dbReference>
<accession>A0A357VMU6</accession>
<dbReference type="InterPro" id="IPR002104">
    <property type="entry name" value="Integrase_catalytic"/>
</dbReference>
<evidence type="ECO:0000313" key="11">
    <source>
        <dbReference type="Proteomes" id="UP000264445"/>
    </source>
</evidence>
<evidence type="ECO:0000256" key="3">
    <source>
        <dbReference type="ARBA" id="ARBA00022908"/>
    </source>
</evidence>
<gene>
    <name evidence="10" type="ORF">DEA61_03765</name>
</gene>
<evidence type="ECO:0000256" key="2">
    <source>
        <dbReference type="ARBA" id="ARBA00008857"/>
    </source>
</evidence>
<keyword evidence="4 6" id="KW-0238">DNA-binding</keyword>
<evidence type="ECO:0000256" key="4">
    <source>
        <dbReference type="ARBA" id="ARBA00023125"/>
    </source>
</evidence>
<comment type="caution">
    <text evidence="10">The sequence shown here is derived from an EMBL/GenBank/DDBJ whole genome shotgun (WGS) entry which is preliminary data.</text>
</comment>
<dbReference type="InterPro" id="IPR044068">
    <property type="entry name" value="CB"/>
</dbReference>
<keyword evidence="7" id="KW-1133">Transmembrane helix</keyword>
<feature type="transmembrane region" description="Helical" evidence="7">
    <location>
        <begin position="135"/>
        <end position="154"/>
    </location>
</feature>
<evidence type="ECO:0000256" key="6">
    <source>
        <dbReference type="PROSITE-ProRule" id="PRU01248"/>
    </source>
</evidence>
<keyword evidence="7" id="KW-0812">Transmembrane</keyword>
<dbReference type="Gene3D" id="1.10.443.10">
    <property type="entry name" value="Intergrase catalytic core"/>
    <property type="match status" value="1"/>
</dbReference>
<keyword evidence="7" id="KW-0472">Membrane</keyword>
<dbReference type="Pfam" id="PF00589">
    <property type="entry name" value="Phage_integrase"/>
    <property type="match status" value="1"/>
</dbReference>
<feature type="domain" description="Tyr recombinase" evidence="8">
    <location>
        <begin position="107"/>
        <end position="296"/>
    </location>
</feature>
<dbReference type="Proteomes" id="UP000264445">
    <property type="component" value="Unassembled WGS sequence"/>
</dbReference>
<proteinExistence type="inferred from homology"/>
<dbReference type="InterPro" id="IPR013762">
    <property type="entry name" value="Integrase-like_cat_sf"/>
</dbReference>
<dbReference type="InterPro" id="IPR050090">
    <property type="entry name" value="Tyrosine_recombinase_XerCD"/>
</dbReference>
<dbReference type="EMBL" id="DOLB01000063">
    <property type="protein sequence ID" value="HBT48961.1"/>
    <property type="molecule type" value="Genomic_DNA"/>
</dbReference>
<reference evidence="10 11" key="1">
    <citation type="journal article" date="2018" name="Nat. Biotechnol.">
        <title>A standardized bacterial taxonomy based on genome phylogeny substantially revises the tree of life.</title>
        <authorList>
            <person name="Parks D.H."/>
            <person name="Chuvochina M."/>
            <person name="Waite D.W."/>
            <person name="Rinke C."/>
            <person name="Skarshewski A."/>
            <person name="Chaumeil P.A."/>
            <person name="Hugenholtz P."/>
        </authorList>
    </citation>
    <scope>NUCLEOTIDE SEQUENCE [LARGE SCALE GENOMIC DNA]</scope>
    <source>
        <strain evidence="10">UBA12544</strain>
    </source>
</reference>
<evidence type="ECO:0000259" key="9">
    <source>
        <dbReference type="PROSITE" id="PS51900"/>
    </source>
</evidence>
<dbReference type="Gene3D" id="1.10.150.130">
    <property type="match status" value="1"/>
</dbReference>
<dbReference type="InterPro" id="IPR011010">
    <property type="entry name" value="DNA_brk_join_enz"/>
</dbReference>
<protein>
    <submittedName>
        <fullName evidence="10">Integrase</fullName>
    </submittedName>
</protein>
<dbReference type="Pfam" id="PF13495">
    <property type="entry name" value="Phage_int_SAM_4"/>
    <property type="match status" value="1"/>
</dbReference>
<dbReference type="SUPFAM" id="SSF56349">
    <property type="entry name" value="DNA breaking-rejoining enzymes"/>
    <property type="match status" value="1"/>
</dbReference>
<organism evidence="10 11">
    <name type="scientific">Caldanaerobacter subterraneus</name>
    <dbReference type="NCBI Taxonomy" id="911092"/>
    <lineage>
        <taxon>Bacteria</taxon>
        <taxon>Bacillati</taxon>
        <taxon>Bacillota</taxon>
        <taxon>Clostridia</taxon>
        <taxon>Thermoanaerobacterales</taxon>
        <taxon>Thermoanaerobacteraceae</taxon>
        <taxon>Caldanaerobacter</taxon>
    </lineage>
</organism>
<dbReference type="InterPro" id="IPR010998">
    <property type="entry name" value="Integrase_recombinase_N"/>
</dbReference>
<dbReference type="AlphaFoldDB" id="A0A357VMU6"/>
<dbReference type="PANTHER" id="PTHR30349">
    <property type="entry name" value="PHAGE INTEGRASE-RELATED"/>
    <property type="match status" value="1"/>
</dbReference>
<dbReference type="PROSITE" id="PS51898">
    <property type="entry name" value="TYR_RECOMBINASE"/>
    <property type="match status" value="1"/>
</dbReference>
<comment type="function">
    <text evidence="1">Site-specific tyrosine recombinase, which acts by catalyzing the cutting and rejoining of the recombining DNA molecules.</text>
</comment>
<evidence type="ECO:0000256" key="7">
    <source>
        <dbReference type="SAM" id="Phobius"/>
    </source>
</evidence>
<dbReference type="GO" id="GO:0006310">
    <property type="term" value="P:DNA recombination"/>
    <property type="evidence" value="ECO:0007669"/>
    <property type="project" value="UniProtKB-KW"/>
</dbReference>
<evidence type="ECO:0000313" key="10">
    <source>
        <dbReference type="EMBL" id="HBT48961.1"/>
    </source>
</evidence>
<keyword evidence="5" id="KW-0233">DNA recombination</keyword>
<keyword evidence="3" id="KW-0229">DNA integration</keyword>
<dbReference type="PANTHER" id="PTHR30349:SF41">
    <property type="entry name" value="INTEGRASE_RECOMBINASE PROTEIN MJ0367-RELATED"/>
    <property type="match status" value="1"/>
</dbReference>
<evidence type="ECO:0000256" key="5">
    <source>
        <dbReference type="ARBA" id="ARBA00023172"/>
    </source>
</evidence>
<name>A0A357VMU6_9THEO</name>
<comment type="similarity">
    <text evidence="2">Belongs to the 'phage' integrase family.</text>
</comment>
<dbReference type="GO" id="GO:0015074">
    <property type="term" value="P:DNA integration"/>
    <property type="evidence" value="ECO:0007669"/>
    <property type="project" value="InterPro"/>
</dbReference>
<evidence type="ECO:0000259" key="8">
    <source>
        <dbReference type="PROSITE" id="PS51898"/>
    </source>
</evidence>
<dbReference type="GO" id="GO:0003677">
    <property type="term" value="F:DNA binding"/>
    <property type="evidence" value="ECO:0007669"/>
    <property type="project" value="UniProtKB-UniRule"/>
</dbReference>
<dbReference type="InterPro" id="IPR004107">
    <property type="entry name" value="Integrase_SAM-like_N"/>
</dbReference>